<dbReference type="OrthoDB" id="9804333at2"/>
<dbReference type="Proteomes" id="UP000278006">
    <property type="component" value="Unassembled WGS sequence"/>
</dbReference>
<feature type="domain" description="Polymerase/histidinol phosphatase N-terminal" evidence="1">
    <location>
        <begin position="12"/>
        <end position="77"/>
    </location>
</feature>
<dbReference type="Gene3D" id="3.20.20.140">
    <property type="entry name" value="Metal-dependent hydrolases"/>
    <property type="match status" value="1"/>
</dbReference>
<proteinExistence type="predicted"/>
<dbReference type="CDD" id="cd07438">
    <property type="entry name" value="PHP_HisPPase_AMP"/>
    <property type="match status" value="1"/>
</dbReference>
<dbReference type="PANTHER" id="PTHR42924:SF3">
    <property type="entry name" value="POLYMERASE_HISTIDINOL PHOSPHATASE N-TERMINAL DOMAIN-CONTAINING PROTEIN"/>
    <property type="match status" value="1"/>
</dbReference>
<dbReference type="GO" id="GO:0004534">
    <property type="term" value="F:5'-3' RNA exonuclease activity"/>
    <property type="evidence" value="ECO:0007669"/>
    <property type="project" value="TreeGrafter"/>
</dbReference>
<sequence>MAIDWSDHRLNADLHSHSTASDGTLTPGALAERARRNGVALWALTDHDTLDGQPAASSAAAALDLPYLTGVEISVTFLERTIHIVGLGFDAQDRALTEGLRHTRAGRSRRARQMAEALAEEGIAGAWEGALRFAGNPETLSRAHIARHLVAIGHCGSIQEVFQRYLTDGLPGFVPHQWAALPDAVGWITAAGGVAVLAHPARYDLNALQQQALIDAFKRHGGQGIEAITGSHRPHEYAKYTALASAEGLLASRGSDFHSPGESHVDLGQLPSLPASSLPVWACLAGRIQVPAR</sequence>
<reference evidence="2 3" key="1">
    <citation type="submission" date="2018-10" db="EMBL/GenBank/DDBJ databases">
        <title>Draft genome of Cortibacter populi DSM10536.</title>
        <authorList>
            <person name="Bernier A.-M."/>
            <person name="Bernard K."/>
        </authorList>
    </citation>
    <scope>NUCLEOTIDE SEQUENCE [LARGE SCALE GENOMIC DNA]</scope>
    <source>
        <strain evidence="2 3">DSM 105136</strain>
    </source>
</reference>
<name>A0A3M6QNX5_9BURK</name>
<dbReference type="InterPro" id="IPR016195">
    <property type="entry name" value="Pol/histidinol_Pase-like"/>
</dbReference>
<dbReference type="SUPFAM" id="SSF89550">
    <property type="entry name" value="PHP domain-like"/>
    <property type="match status" value="1"/>
</dbReference>
<dbReference type="InterPro" id="IPR003141">
    <property type="entry name" value="Pol/His_phosphatase_N"/>
</dbReference>
<dbReference type="SMART" id="SM00481">
    <property type="entry name" value="POLIIIAc"/>
    <property type="match status" value="1"/>
</dbReference>
<dbReference type="RefSeq" id="WP_122229960.1">
    <property type="nucleotide sequence ID" value="NZ_RDQO01000004.1"/>
</dbReference>
<evidence type="ECO:0000259" key="1">
    <source>
        <dbReference type="SMART" id="SM00481"/>
    </source>
</evidence>
<dbReference type="Gene3D" id="1.10.150.650">
    <property type="match status" value="1"/>
</dbReference>
<dbReference type="PANTHER" id="PTHR42924">
    <property type="entry name" value="EXONUCLEASE"/>
    <property type="match status" value="1"/>
</dbReference>
<keyword evidence="3" id="KW-1185">Reference proteome</keyword>
<organism evidence="2 3">
    <name type="scientific">Corticibacter populi</name>
    <dbReference type="NCBI Taxonomy" id="1550736"/>
    <lineage>
        <taxon>Bacteria</taxon>
        <taxon>Pseudomonadati</taxon>
        <taxon>Pseudomonadota</taxon>
        <taxon>Betaproteobacteria</taxon>
        <taxon>Burkholderiales</taxon>
        <taxon>Comamonadaceae</taxon>
        <taxon>Corticibacter</taxon>
    </lineage>
</organism>
<dbReference type="InterPro" id="IPR052018">
    <property type="entry name" value="PHP_domain"/>
</dbReference>
<dbReference type="GO" id="GO:0035312">
    <property type="term" value="F:5'-3' DNA exonuclease activity"/>
    <property type="evidence" value="ECO:0007669"/>
    <property type="project" value="TreeGrafter"/>
</dbReference>
<protein>
    <submittedName>
        <fullName evidence="2">PHP domain-containing protein</fullName>
    </submittedName>
</protein>
<comment type="caution">
    <text evidence="2">The sequence shown here is derived from an EMBL/GenBank/DDBJ whole genome shotgun (WGS) entry which is preliminary data.</text>
</comment>
<dbReference type="EMBL" id="RDQO01000004">
    <property type="protein sequence ID" value="RMX04746.1"/>
    <property type="molecule type" value="Genomic_DNA"/>
</dbReference>
<gene>
    <name evidence="2" type="ORF">D8I35_12790</name>
</gene>
<dbReference type="Pfam" id="PF02811">
    <property type="entry name" value="PHP"/>
    <property type="match status" value="1"/>
</dbReference>
<dbReference type="InterPro" id="IPR004013">
    <property type="entry name" value="PHP_dom"/>
</dbReference>
<dbReference type="AlphaFoldDB" id="A0A3M6QNX5"/>
<accession>A0A3M6QNX5</accession>
<evidence type="ECO:0000313" key="3">
    <source>
        <dbReference type="Proteomes" id="UP000278006"/>
    </source>
</evidence>
<evidence type="ECO:0000313" key="2">
    <source>
        <dbReference type="EMBL" id="RMX04746.1"/>
    </source>
</evidence>